<comment type="similarity">
    <text evidence="1">Belongs to the etk/wzc family.</text>
</comment>
<dbReference type="STRING" id="354355.SAMN05660816_00341"/>
<dbReference type="GO" id="GO:0005524">
    <property type="term" value="F:ATP binding"/>
    <property type="evidence" value="ECO:0007669"/>
    <property type="project" value="UniProtKB-KW"/>
</dbReference>
<dbReference type="InterPro" id="IPR050445">
    <property type="entry name" value="Bact_polysacc_biosynth/exp"/>
</dbReference>
<keyword evidence="9" id="KW-0812">Transmembrane</keyword>
<dbReference type="InterPro" id="IPR027417">
    <property type="entry name" value="P-loop_NTPase"/>
</dbReference>
<evidence type="ECO:0000259" key="11">
    <source>
        <dbReference type="Pfam" id="PF13807"/>
    </source>
</evidence>
<keyword evidence="2" id="KW-0808">Transferase</keyword>
<keyword evidence="4" id="KW-0418">Kinase</keyword>
<organism evidence="12 13">
    <name type="scientific">Niastella yeongjuensis</name>
    <dbReference type="NCBI Taxonomy" id="354355"/>
    <lineage>
        <taxon>Bacteria</taxon>
        <taxon>Pseudomonadati</taxon>
        <taxon>Bacteroidota</taxon>
        <taxon>Chitinophagia</taxon>
        <taxon>Chitinophagales</taxon>
        <taxon>Chitinophagaceae</taxon>
        <taxon>Niastella</taxon>
    </lineage>
</organism>
<evidence type="ECO:0000256" key="7">
    <source>
        <dbReference type="ARBA" id="ARBA00053015"/>
    </source>
</evidence>
<keyword evidence="6" id="KW-0829">Tyrosine-protein kinase</keyword>
<comment type="caution">
    <text evidence="12">The sequence shown here is derived from an EMBL/GenBank/DDBJ whole genome shotgun (WGS) entry which is preliminary data.</text>
</comment>
<proteinExistence type="inferred from homology"/>
<dbReference type="EMBL" id="LVXG01000012">
    <property type="protein sequence ID" value="OQP50807.1"/>
    <property type="molecule type" value="Genomic_DNA"/>
</dbReference>
<sequence length="794" mass="89085">MNTQESKSVKISMKDFMMRYVRYLPLFAFSVSLALIIAYAYLRYTTPLYSARATMLIKTNQSSGGLGKEFDEVYFTGGRGNVTNEIEILKSLTLAKRVAASLGLQKKYYVKGNIKTTLNYPVGPVSLGIVKLTDSSKPIGFEINIVNDNEFAFVNAPAVKYQFGQPFEYPGGKFIISKNTALINSLKYKEHILTWEPLESAAFNVLGGLGVAAVKDQSNILTITYLGTHPQLSRDILNQLMEEYSKQNIEDKNQTAARTVSFVNERLNLITRELGDVEKDLQKFKQQHEVINLQSQSQLYLSNQSDLDKQISQLEVQKHVIGYLQEYMGNEQNNYQVVPTSLGIADLTLQGLIGQYNEIQLKREAQLRTTTANNLTVKGMEGQLEKLRNNILENLNNVKRTFDLQINSLNQKNQQYNSRISSVPIKEKELLEITRQQGIKQSLYLFLLQKREETAISLAATVSNSQIVDAAIGSDMPVLPSPKNVKMLAVFLGLIVPIGFIYIRELLNDKIVGRPDITKITDAPIYGEIGHSHDKETLLVRKNNRDVITEQFRMIRSNIQYMVNNTSNPVILVTSTFSGEGKSFISVNTGAVIALAGKKTVVLEMDIRKPKISKNLDLSRSKGISNFLVGNVPVESLPQPVPDVENLYVISCGPIPPNPSELLLSEKLADLFNYLKKAFDVVIIDTAPVGLVSDAFTIGKYADSTLYIVRMGYTLKKQMNFIEEIYSTNKLPRVGLLVNDIKASSHYYSYGNYGSYGYSYGYGYNNSNGYYDESSNGTGKMKRLFRKMLKPLKK</sequence>
<feature type="coiled-coil region" evidence="8">
    <location>
        <begin position="377"/>
        <end position="412"/>
    </location>
</feature>
<evidence type="ECO:0008006" key="14">
    <source>
        <dbReference type="Google" id="ProtNLM"/>
    </source>
</evidence>
<keyword evidence="9" id="KW-0472">Membrane</keyword>
<dbReference type="AlphaFoldDB" id="A0A1V9EXF8"/>
<name>A0A1V9EXF8_9BACT</name>
<evidence type="ECO:0000256" key="9">
    <source>
        <dbReference type="SAM" id="Phobius"/>
    </source>
</evidence>
<evidence type="ECO:0000256" key="8">
    <source>
        <dbReference type="SAM" id="Coils"/>
    </source>
</evidence>
<dbReference type="PANTHER" id="PTHR32309:SF13">
    <property type="entry name" value="FERRIC ENTEROBACTIN TRANSPORT PROTEIN FEPE"/>
    <property type="match status" value="1"/>
</dbReference>
<evidence type="ECO:0000256" key="3">
    <source>
        <dbReference type="ARBA" id="ARBA00022741"/>
    </source>
</evidence>
<keyword evidence="9" id="KW-1133">Transmembrane helix</keyword>
<evidence type="ECO:0000259" key="10">
    <source>
        <dbReference type="Pfam" id="PF01656"/>
    </source>
</evidence>
<feature type="domain" description="CobQ/CobB/MinD/ParA nucleotide binding" evidence="10">
    <location>
        <begin position="571"/>
        <end position="746"/>
    </location>
</feature>
<dbReference type="FunFam" id="3.40.50.300:FF:000527">
    <property type="entry name" value="Tyrosine-protein kinase etk"/>
    <property type="match status" value="1"/>
</dbReference>
<dbReference type="Pfam" id="PF13807">
    <property type="entry name" value="GNVR"/>
    <property type="match status" value="1"/>
</dbReference>
<dbReference type="GO" id="GO:0042802">
    <property type="term" value="F:identical protein binding"/>
    <property type="evidence" value="ECO:0007669"/>
    <property type="project" value="UniProtKB-ARBA"/>
</dbReference>
<evidence type="ECO:0000256" key="1">
    <source>
        <dbReference type="ARBA" id="ARBA00008883"/>
    </source>
</evidence>
<accession>A0A1V9EXF8</accession>
<keyword evidence="13" id="KW-1185">Reference proteome</keyword>
<dbReference type="Pfam" id="PF01656">
    <property type="entry name" value="CbiA"/>
    <property type="match status" value="1"/>
</dbReference>
<dbReference type="InterPro" id="IPR002586">
    <property type="entry name" value="CobQ/CobB/MinD/ParA_Nub-bd_dom"/>
</dbReference>
<dbReference type="PANTHER" id="PTHR32309">
    <property type="entry name" value="TYROSINE-PROTEIN KINASE"/>
    <property type="match status" value="1"/>
</dbReference>
<keyword evidence="8" id="KW-0175">Coiled coil</keyword>
<dbReference type="GO" id="GO:0005886">
    <property type="term" value="C:plasma membrane"/>
    <property type="evidence" value="ECO:0007669"/>
    <property type="project" value="TreeGrafter"/>
</dbReference>
<feature type="domain" description="Tyrosine-protein kinase G-rich" evidence="11">
    <location>
        <begin position="427"/>
        <end position="505"/>
    </location>
</feature>
<evidence type="ECO:0000313" key="13">
    <source>
        <dbReference type="Proteomes" id="UP000192610"/>
    </source>
</evidence>
<feature type="transmembrane region" description="Helical" evidence="9">
    <location>
        <begin position="20"/>
        <end position="42"/>
    </location>
</feature>
<dbReference type="NCBIfam" id="TIGR01007">
    <property type="entry name" value="eps_fam"/>
    <property type="match status" value="1"/>
</dbReference>
<keyword evidence="3" id="KW-0547">Nucleotide-binding</keyword>
<dbReference type="GO" id="GO:0004713">
    <property type="term" value="F:protein tyrosine kinase activity"/>
    <property type="evidence" value="ECO:0007669"/>
    <property type="project" value="UniProtKB-KW"/>
</dbReference>
<dbReference type="InterPro" id="IPR032807">
    <property type="entry name" value="GNVR"/>
</dbReference>
<protein>
    <recommendedName>
        <fullName evidence="14">Capsular biosynthesis protein</fullName>
    </recommendedName>
</protein>
<reference evidence="13" key="1">
    <citation type="submission" date="2016-04" db="EMBL/GenBank/DDBJ databases">
        <authorList>
            <person name="Chen L."/>
            <person name="Zhuang W."/>
            <person name="Wang G."/>
        </authorList>
    </citation>
    <scope>NUCLEOTIDE SEQUENCE [LARGE SCALE GENOMIC DNA]</scope>
    <source>
        <strain evidence="13">17621</strain>
    </source>
</reference>
<evidence type="ECO:0000256" key="2">
    <source>
        <dbReference type="ARBA" id="ARBA00022679"/>
    </source>
</evidence>
<dbReference type="InterPro" id="IPR005702">
    <property type="entry name" value="Wzc-like_C"/>
</dbReference>
<dbReference type="RefSeq" id="WP_081199232.1">
    <property type="nucleotide sequence ID" value="NZ_FOCZ01000001.1"/>
</dbReference>
<dbReference type="OrthoDB" id="9794577at2"/>
<dbReference type="Gene3D" id="3.40.50.300">
    <property type="entry name" value="P-loop containing nucleotide triphosphate hydrolases"/>
    <property type="match status" value="1"/>
</dbReference>
<evidence type="ECO:0000256" key="5">
    <source>
        <dbReference type="ARBA" id="ARBA00022840"/>
    </source>
</evidence>
<evidence type="ECO:0000313" key="12">
    <source>
        <dbReference type="EMBL" id="OQP50807.1"/>
    </source>
</evidence>
<keyword evidence="5" id="KW-0067">ATP-binding</keyword>
<evidence type="ECO:0000256" key="4">
    <source>
        <dbReference type="ARBA" id="ARBA00022777"/>
    </source>
</evidence>
<dbReference type="CDD" id="cd05387">
    <property type="entry name" value="BY-kinase"/>
    <property type="match status" value="1"/>
</dbReference>
<dbReference type="SUPFAM" id="SSF52540">
    <property type="entry name" value="P-loop containing nucleoside triphosphate hydrolases"/>
    <property type="match status" value="1"/>
</dbReference>
<dbReference type="Proteomes" id="UP000192610">
    <property type="component" value="Unassembled WGS sequence"/>
</dbReference>
<evidence type="ECO:0000256" key="6">
    <source>
        <dbReference type="ARBA" id="ARBA00023137"/>
    </source>
</evidence>
<gene>
    <name evidence="12" type="ORF">A4H97_03000</name>
</gene>
<comment type="catalytic activity">
    <reaction evidence="7">
        <text>L-tyrosyl-[protein] + ATP = O-phospho-L-tyrosyl-[protein] + ADP + H(+)</text>
        <dbReference type="Rhea" id="RHEA:10596"/>
        <dbReference type="Rhea" id="RHEA-COMP:10136"/>
        <dbReference type="Rhea" id="RHEA-COMP:20101"/>
        <dbReference type="ChEBI" id="CHEBI:15378"/>
        <dbReference type="ChEBI" id="CHEBI:30616"/>
        <dbReference type="ChEBI" id="CHEBI:46858"/>
        <dbReference type="ChEBI" id="CHEBI:61978"/>
        <dbReference type="ChEBI" id="CHEBI:456216"/>
    </reaction>
</comment>